<feature type="region of interest" description="Disordered" evidence="1">
    <location>
        <begin position="1"/>
        <end position="21"/>
    </location>
</feature>
<dbReference type="RefSeq" id="WP_211940642.1">
    <property type="nucleotide sequence ID" value="NZ_CP073078.1"/>
</dbReference>
<organism evidence="2 3">
    <name type="scientific">Phenylobacterium montanum</name>
    <dbReference type="NCBI Taxonomy" id="2823693"/>
    <lineage>
        <taxon>Bacteria</taxon>
        <taxon>Pseudomonadati</taxon>
        <taxon>Pseudomonadota</taxon>
        <taxon>Alphaproteobacteria</taxon>
        <taxon>Caulobacterales</taxon>
        <taxon>Caulobacteraceae</taxon>
        <taxon>Phenylobacterium</taxon>
    </lineage>
</organism>
<dbReference type="Proteomes" id="UP000676409">
    <property type="component" value="Chromosome"/>
</dbReference>
<dbReference type="EMBL" id="CP073078">
    <property type="protein sequence ID" value="QUD90592.1"/>
    <property type="molecule type" value="Genomic_DNA"/>
</dbReference>
<dbReference type="AlphaFoldDB" id="A0A975G4T8"/>
<gene>
    <name evidence="2" type="ORF">KCG34_12330</name>
</gene>
<sequence>MPSLTSEPEHRANHTPPPQDQIIRRTDATLRGRYPHLTTEIFEVAPFEFRIVFDAALQDAGAIGPVFDKEIRPVTAQVRLSNQRPDKPIRELRPMTDAEASSEMAGLPLRTIDLLNFLMSRYPDCGVTDLTTDSRHRQVRLKAPAPVTSRVLEDIAAFFRTLGLDWPIDLDVVKAGRPQHMQAETNPMFIWAAALRRAAPRHVREDEAFWFDNIDEIANGNLVVDRFPGMKPGTFRCYLDLTLGGDHVNLRQVLMLYDEVWCSLPLAHDLEPFLERQHLTRDDLLNMVSSGRLRIVSTQPEERLDIRFLEAIAERDPTAIFGRRTTAALLMADVAQTAGISHVNNPALQGLAGPIAKAVAEAMGGSAEGIVQGLLWPLQARRSALQSTLDLGSKAGPALGLGRALAAQIRALRGVDLELELLAFSETVHIGHALNATVYPGLHQSEGEVNLMSLLGGDLNFHRGFNTAIAASWAANERRRADGVTVMPSLPLFEFEHIPIDEFLEDTRLGSTRRSGRALMSRLSDLLDEAREDEVRKLIDELRRLERSQGAQLLSFDTLDTGISMASVLASFTYPPIAGLLGLSKSVVEHLRQFPAVDRFVDDFIIDAQHFTGKNRDLDFLYRIKRVAQFKRPRI</sequence>
<keyword evidence="3" id="KW-1185">Reference proteome</keyword>
<protein>
    <submittedName>
        <fullName evidence="2">Uncharacterized protein</fullName>
    </submittedName>
</protein>
<accession>A0A975G4T8</accession>
<evidence type="ECO:0000313" key="2">
    <source>
        <dbReference type="EMBL" id="QUD90592.1"/>
    </source>
</evidence>
<evidence type="ECO:0000313" key="3">
    <source>
        <dbReference type="Proteomes" id="UP000676409"/>
    </source>
</evidence>
<evidence type="ECO:0000256" key="1">
    <source>
        <dbReference type="SAM" id="MobiDB-lite"/>
    </source>
</evidence>
<dbReference type="KEGG" id="caul:KCG34_12330"/>
<proteinExistence type="predicted"/>
<name>A0A975G4T8_9CAUL</name>
<reference evidence="2" key="1">
    <citation type="submission" date="2021-04" db="EMBL/GenBank/DDBJ databases">
        <title>The complete genome sequence of Caulobacter sp. S6.</title>
        <authorList>
            <person name="Tang Y."/>
            <person name="Ouyang W."/>
            <person name="Liu Q."/>
            <person name="Huang B."/>
            <person name="Guo Z."/>
            <person name="Lei P."/>
        </authorList>
    </citation>
    <scope>NUCLEOTIDE SEQUENCE</scope>
    <source>
        <strain evidence="2">S6</strain>
    </source>
</reference>